<organism evidence="2 3">
    <name type="scientific">Alphaentomopoxvirus acuprea</name>
    <dbReference type="NCBI Taxonomy" id="62099"/>
    <lineage>
        <taxon>Viruses</taxon>
        <taxon>Varidnaviria</taxon>
        <taxon>Bamfordvirae</taxon>
        <taxon>Nucleocytoviricota</taxon>
        <taxon>Pokkesviricetes</taxon>
        <taxon>Chitovirales</taxon>
        <taxon>Poxviridae</taxon>
        <taxon>Entomopoxvirinae</taxon>
        <taxon>Alphaentomopoxvirus</taxon>
    </lineage>
</organism>
<feature type="transmembrane region" description="Helical" evidence="1">
    <location>
        <begin position="121"/>
        <end position="149"/>
    </location>
</feature>
<dbReference type="RefSeq" id="YP_009001523.1">
    <property type="nucleotide sequence ID" value="NC_023426.1"/>
</dbReference>
<dbReference type="Proteomes" id="UP000174145">
    <property type="component" value="Segment"/>
</dbReference>
<keyword evidence="1" id="KW-0812">Transmembrane</keyword>
<dbReference type="GeneID" id="18263479"/>
<reference evidence="2 3" key="1">
    <citation type="journal article" date="2014" name="Virology">
        <title>The complete genome sequence of the Alphaentomopoxvirus Anomala cuprea entomopoxvirus, including its terminal hairpin loop sequences, suggests a potentially unique mode of apoptosis inhibition and mode of DNA replication.</title>
        <authorList>
            <person name="Mitsuhashi W."/>
            <person name="Miyamoto K."/>
            <person name="Wada S."/>
        </authorList>
    </citation>
    <scope>NUCLEOTIDE SEQUENCE [LARGE SCALE GENOMIC DNA]</scope>
    <source>
        <strain evidence="2">CV6M</strain>
    </source>
</reference>
<accession>W6JKU5</accession>
<evidence type="ECO:0000256" key="1">
    <source>
        <dbReference type="SAM" id="Phobius"/>
    </source>
</evidence>
<sequence>MTIKRIIILTLLMTISTAQNTSQCDYSKNIIDISNKLITISDKIIPTDYNLIFKDISDNIKKLYNYSALIDISNNLDSISNKISSIDYSIILGNISENIKDIYVKNNITTEEVMINKYSNYLFLIISLSSLIICICFIFYTTLLINYIYKSKKNKIERATMNML</sequence>
<dbReference type="EMBL" id="AP013055">
    <property type="protein sequence ID" value="BAO49410.1"/>
    <property type="molecule type" value="Genomic_DNA"/>
</dbReference>
<evidence type="ECO:0000313" key="3">
    <source>
        <dbReference type="Proteomes" id="UP000174145"/>
    </source>
</evidence>
<proteinExistence type="predicted"/>
<name>W6JKU5_9POXV</name>
<dbReference type="KEGG" id="vg:18263479"/>
<keyword evidence="3" id="KW-1185">Reference proteome</keyword>
<evidence type="ECO:0000313" key="2">
    <source>
        <dbReference type="EMBL" id="BAO49410.1"/>
    </source>
</evidence>
<keyword evidence="1" id="KW-0472">Membrane</keyword>
<protein>
    <submittedName>
        <fullName evidence="2">Uncharacterized protein</fullName>
    </submittedName>
</protein>
<keyword evidence="1" id="KW-1133">Transmembrane helix</keyword>